<dbReference type="InterPro" id="IPR022134">
    <property type="entry name" value="DUF3667"/>
</dbReference>
<gene>
    <name evidence="2" type="ORF">FA048_17520</name>
</gene>
<keyword evidence="3" id="KW-1185">Reference proteome</keyword>
<evidence type="ECO:0000256" key="1">
    <source>
        <dbReference type="SAM" id="Phobius"/>
    </source>
</evidence>
<feature type="transmembrane region" description="Helical" evidence="1">
    <location>
        <begin position="203"/>
        <end position="223"/>
    </location>
</feature>
<dbReference type="Proteomes" id="UP000309488">
    <property type="component" value="Unassembled WGS sequence"/>
</dbReference>
<dbReference type="AlphaFoldDB" id="A0A4U1CGJ4"/>
<name>A0A4U1CGJ4_9SPHI</name>
<protein>
    <submittedName>
        <fullName evidence="2">DUF3667 domain-containing protein</fullName>
    </submittedName>
</protein>
<dbReference type="OrthoDB" id="7446256at2"/>
<sequence>MNTKHCLNCEHNLDIGQKFCSQCGQEAHVHRFTLTHFFHEVFHAFTHADKGIFYLLKELFIRPGIVAKEYIAGKRKKYFSPFTFFLILAAFYVLSDGLSSTVKKDDQTTLIKIAEIPDPEKRQEATIIYHRAMKSQQFFVKNGNILAMIAVPFFSFYFWLIYYRKKYNYSEHLVANLMFISFANLAFTLLVHPLRALLKETSWVAFAPLLGLLLQLIYFVIAYKDFVDLKGPRAIFKVIMVTLIGLLLWAFLTQIASAIYVYQSLNFMDYFKHMGRR</sequence>
<evidence type="ECO:0000313" key="3">
    <source>
        <dbReference type="Proteomes" id="UP000309488"/>
    </source>
</evidence>
<feature type="transmembrane region" description="Helical" evidence="1">
    <location>
        <begin position="78"/>
        <end position="95"/>
    </location>
</feature>
<evidence type="ECO:0000313" key="2">
    <source>
        <dbReference type="EMBL" id="TKC05525.1"/>
    </source>
</evidence>
<keyword evidence="1" id="KW-0472">Membrane</keyword>
<feature type="transmembrane region" description="Helical" evidence="1">
    <location>
        <begin position="173"/>
        <end position="191"/>
    </location>
</feature>
<comment type="caution">
    <text evidence="2">The sequence shown here is derived from an EMBL/GenBank/DDBJ whole genome shotgun (WGS) entry which is preliminary data.</text>
</comment>
<feature type="transmembrane region" description="Helical" evidence="1">
    <location>
        <begin position="143"/>
        <end position="161"/>
    </location>
</feature>
<proteinExistence type="predicted"/>
<organism evidence="2 3">
    <name type="scientific">Pedobacter polaris</name>
    <dbReference type="NCBI Taxonomy" id="2571273"/>
    <lineage>
        <taxon>Bacteria</taxon>
        <taxon>Pseudomonadati</taxon>
        <taxon>Bacteroidota</taxon>
        <taxon>Sphingobacteriia</taxon>
        <taxon>Sphingobacteriales</taxon>
        <taxon>Sphingobacteriaceae</taxon>
        <taxon>Pedobacter</taxon>
    </lineage>
</organism>
<dbReference type="EMBL" id="SWBR01000005">
    <property type="protein sequence ID" value="TKC05525.1"/>
    <property type="molecule type" value="Genomic_DNA"/>
</dbReference>
<reference evidence="2 3" key="1">
    <citation type="submission" date="2019-04" db="EMBL/GenBank/DDBJ databases">
        <title>Pedobacter sp. RP-3-22 sp. nov., isolated from Arctic soil.</title>
        <authorList>
            <person name="Dahal R.H."/>
            <person name="Kim D.-U."/>
        </authorList>
    </citation>
    <scope>NUCLEOTIDE SEQUENCE [LARGE SCALE GENOMIC DNA]</scope>
    <source>
        <strain evidence="2 3">RP-3-22</strain>
    </source>
</reference>
<keyword evidence="1" id="KW-1133">Transmembrane helix</keyword>
<dbReference type="Pfam" id="PF12412">
    <property type="entry name" value="DUF3667"/>
    <property type="match status" value="1"/>
</dbReference>
<dbReference type="RefSeq" id="WP_136843546.1">
    <property type="nucleotide sequence ID" value="NZ_SWBR01000005.1"/>
</dbReference>
<accession>A0A4U1CGJ4</accession>
<keyword evidence="1" id="KW-0812">Transmembrane</keyword>
<feature type="transmembrane region" description="Helical" evidence="1">
    <location>
        <begin position="235"/>
        <end position="262"/>
    </location>
</feature>